<dbReference type="Proteomes" id="UP000030758">
    <property type="component" value="Unassembled WGS sequence"/>
</dbReference>
<reference evidence="1 3" key="1">
    <citation type="journal article" date="2014" name="Nat. Genet.">
        <title>Genome and transcriptome of the porcine whipworm Trichuris suis.</title>
        <authorList>
            <person name="Jex A.R."/>
            <person name="Nejsum P."/>
            <person name="Schwarz E.M."/>
            <person name="Hu L."/>
            <person name="Young N.D."/>
            <person name="Hall R.S."/>
            <person name="Korhonen P.K."/>
            <person name="Liao S."/>
            <person name="Thamsborg S."/>
            <person name="Xia J."/>
            <person name="Xu P."/>
            <person name="Wang S."/>
            <person name="Scheerlinck J.P."/>
            <person name="Hofmann A."/>
            <person name="Sternberg P.W."/>
            <person name="Wang J."/>
            <person name="Gasser R.B."/>
        </authorList>
    </citation>
    <scope>NUCLEOTIDE SEQUENCE [LARGE SCALE GENOMIC DNA]</scope>
    <source>
        <strain evidence="2">DCEP-RM93F</strain>
        <strain evidence="1">DCEP-RM93M</strain>
    </source>
</reference>
<sequence>MIIPCIRRNKDHRQKDPTNLPDIYPQRLAYNFRSCVQCNAPSKNIYTLRNVKYKYHRLNRAQNCTCQYIFDVRRLARMHQLCNHIHSNSLSAVEFSDT</sequence>
<evidence type="ECO:0000313" key="3">
    <source>
        <dbReference type="Proteomes" id="UP000030764"/>
    </source>
</evidence>
<evidence type="ECO:0000313" key="1">
    <source>
        <dbReference type="EMBL" id="KFD57282.1"/>
    </source>
</evidence>
<name>A0A085MJ86_9BILA</name>
<protein>
    <submittedName>
        <fullName evidence="1">Uncharacterized protein</fullName>
    </submittedName>
</protein>
<dbReference type="AlphaFoldDB" id="A0A085MJ86"/>
<dbReference type="Proteomes" id="UP000030764">
    <property type="component" value="Unassembled WGS sequence"/>
</dbReference>
<keyword evidence="3" id="KW-1185">Reference proteome</keyword>
<evidence type="ECO:0000313" key="2">
    <source>
        <dbReference type="EMBL" id="KFD72670.1"/>
    </source>
</evidence>
<gene>
    <name evidence="1" type="ORF">M513_01793</name>
    <name evidence="2" type="ORF">M514_01793</name>
</gene>
<dbReference type="EMBL" id="KL363189">
    <property type="protein sequence ID" value="KFD57282.1"/>
    <property type="molecule type" value="Genomic_DNA"/>
</dbReference>
<organism evidence="1 3">
    <name type="scientific">Trichuris suis</name>
    <name type="common">pig whipworm</name>
    <dbReference type="NCBI Taxonomy" id="68888"/>
    <lineage>
        <taxon>Eukaryota</taxon>
        <taxon>Metazoa</taxon>
        <taxon>Ecdysozoa</taxon>
        <taxon>Nematoda</taxon>
        <taxon>Enoplea</taxon>
        <taxon>Dorylaimia</taxon>
        <taxon>Trichinellida</taxon>
        <taxon>Trichuridae</taxon>
        <taxon>Trichuris</taxon>
    </lineage>
</organism>
<dbReference type="EMBL" id="KL367476">
    <property type="protein sequence ID" value="KFD72670.1"/>
    <property type="molecule type" value="Genomic_DNA"/>
</dbReference>
<accession>A0A085MJ86</accession>
<proteinExistence type="predicted"/>